<keyword evidence="4 6" id="KW-0998">Cell outer membrane</keyword>
<dbReference type="PANTHER" id="PTHR38098:SF1">
    <property type="entry name" value="LPS-ASSEMBLY LIPOPROTEIN LPTE"/>
    <property type="match status" value="1"/>
</dbReference>
<evidence type="ECO:0000313" key="8">
    <source>
        <dbReference type="EMBL" id="MBU3843583.1"/>
    </source>
</evidence>
<dbReference type="Gene3D" id="3.30.160.150">
    <property type="entry name" value="Lipoprotein like domain"/>
    <property type="match status" value="1"/>
</dbReference>
<feature type="compositionally biased region" description="Low complexity" evidence="7">
    <location>
        <begin position="238"/>
        <end position="257"/>
    </location>
</feature>
<evidence type="ECO:0000313" key="9">
    <source>
        <dbReference type="Proteomes" id="UP000733611"/>
    </source>
</evidence>
<comment type="function">
    <text evidence="6">Together with LptD, is involved in the assembly of lipopolysaccharide (LPS) at the surface of the outer membrane. Required for the proper assembly of LptD. Binds LPS and may serve as the LPS recognition site at the outer membrane.</text>
</comment>
<evidence type="ECO:0000256" key="2">
    <source>
        <dbReference type="ARBA" id="ARBA00023136"/>
    </source>
</evidence>
<evidence type="ECO:0000256" key="5">
    <source>
        <dbReference type="ARBA" id="ARBA00023288"/>
    </source>
</evidence>
<dbReference type="InterPro" id="IPR007485">
    <property type="entry name" value="LPS_assembly_LptE"/>
</dbReference>
<sequence length="283" mass="30825">MLSVTALTASLITGCGFHLPNQTALDETMPQINVVGDYHSDFYKMVINRLRANGVEVYAQSSDFDPDLKQNIPSLMLPEPNVTNEVVSVNSLAQSIENSLLVSISATLTIPNHRPILMRNSITRSVLNKPGQSLTSDTEVNMVINETYEQLADELVLRLSYLGRSSDPDAAVPQPSELTYTPGEDDPSTLEQLKPQTSGMTLMEALQVQNQYESQQQSTSVSYDELNNGQAILEPSITTPAATTTTTTNHAGATGSTEQAVPQKSYQLPPVRPERLHRAPNGI</sequence>
<accession>A0A948WYA6</accession>
<proteinExistence type="inferred from homology"/>
<evidence type="ECO:0000256" key="4">
    <source>
        <dbReference type="ARBA" id="ARBA00023237"/>
    </source>
</evidence>
<gene>
    <name evidence="6" type="primary">lptE</name>
    <name evidence="8" type="ORF">H9847_01735</name>
</gene>
<evidence type="ECO:0000256" key="6">
    <source>
        <dbReference type="HAMAP-Rule" id="MF_01186"/>
    </source>
</evidence>
<reference evidence="8" key="2">
    <citation type="submission" date="2021-04" db="EMBL/GenBank/DDBJ databases">
        <authorList>
            <person name="Gilroy R."/>
        </authorList>
    </citation>
    <scope>NUCLEOTIDE SEQUENCE</scope>
    <source>
        <strain evidence="8">378</strain>
    </source>
</reference>
<keyword evidence="2 6" id="KW-0472">Membrane</keyword>
<dbReference type="Pfam" id="PF04390">
    <property type="entry name" value="LptE"/>
    <property type="match status" value="1"/>
</dbReference>
<evidence type="ECO:0000256" key="3">
    <source>
        <dbReference type="ARBA" id="ARBA00023139"/>
    </source>
</evidence>
<dbReference type="Proteomes" id="UP000733611">
    <property type="component" value="Unassembled WGS sequence"/>
</dbReference>
<dbReference type="GO" id="GO:0009279">
    <property type="term" value="C:cell outer membrane"/>
    <property type="evidence" value="ECO:0007669"/>
    <property type="project" value="UniProtKB-UniRule"/>
</dbReference>
<comment type="caution">
    <text evidence="8">The sequence shown here is derived from an EMBL/GenBank/DDBJ whole genome shotgun (WGS) entry which is preliminary data.</text>
</comment>
<feature type="region of interest" description="Disordered" evidence="7">
    <location>
        <begin position="166"/>
        <end position="188"/>
    </location>
</feature>
<comment type="similarity">
    <text evidence="6">Belongs to the LptE lipoprotein family.</text>
</comment>
<dbReference type="EMBL" id="JAHLFE010000033">
    <property type="protein sequence ID" value="MBU3843583.1"/>
    <property type="molecule type" value="Genomic_DNA"/>
</dbReference>
<dbReference type="GO" id="GO:1990351">
    <property type="term" value="C:transporter complex"/>
    <property type="evidence" value="ECO:0007669"/>
    <property type="project" value="TreeGrafter"/>
</dbReference>
<name>A0A948WYA6_9GAMM</name>
<dbReference type="AlphaFoldDB" id="A0A948WYA6"/>
<keyword evidence="5" id="KW-0449">Lipoprotein</keyword>
<protein>
    <recommendedName>
        <fullName evidence="6">LPS-assembly lipoprotein LptE</fullName>
    </recommendedName>
</protein>
<dbReference type="GO" id="GO:0043165">
    <property type="term" value="P:Gram-negative-bacterium-type cell outer membrane assembly"/>
    <property type="evidence" value="ECO:0007669"/>
    <property type="project" value="UniProtKB-UniRule"/>
</dbReference>
<dbReference type="PANTHER" id="PTHR38098">
    <property type="entry name" value="LPS-ASSEMBLY LIPOPROTEIN LPTE"/>
    <property type="match status" value="1"/>
</dbReference>
<dbReference type="GO" id="GO:0001530">
    <property type="term" value="F:lipopolysaccharide binding"/>
    <property type="evidence" value="ECO:0007669"/>
    <property type="project" value="TreeGrafter"/>
</dbReference>
<comment type="subunit">
    <text evidence="6">Component of the lipopolysaccharide transport and assembly complex. Interacts with LptD.</text>
</comment>
<reference evidence="8" key="1">
    <citation type="journal article" date="2021" name="PeerJ">
        <title>Extensive microbial diversity within the chicken gut microbiome revealed by metagenomics and culture.</title>
        <authorList>
            <person name="Gilroy R."/>
            <person name="Ravi A."/>
            <person name="Getino M."/>
            <person name="Pursley I."/>
            <person name="Horton D.L."/>
            <person name="Alikhan N.F."/>
            <person name="Baker D."/>
            <person name="Gharbi K."/>
            <person name="Hall N."/>
            <person name="Watson M."/>
            <person name="Adriaenssens E.M."/>
            <person name="Foster-Nyarko E."/>
            <person name="Jarju S."/>
            <person name="Secka A."/>
            <person name="Antonio M."/>
            <person name="Oren A."/>
            <person name="Chaudhuri R.R."/>
            <person name="La Ragione R."/>
            <person name="Hildebrand F."/>
            <person name="Pallen M.J."/>
        </authorList>
    </citation>
    <scope>NUCLEOTIDE SEQUENCE</scope>
    <source>
        <strain evidence="8">378</strain>
    </source>
</reference>
<dbReference type="HAMAP" id="MF_01186">
    <property type="entry name" value="LPS_assembly_LptE"/>
    <property type="match status" value="1"/>
</dbReference>
<organism evidence="8 9">
    <name type="scientific">Candidatus Anaerobiospirillum pullicola</name>
    <dbReference type="NCBI Taxonomy" id="2838451"/>
    <lineage>
        <taxon>Bacteria</taxon>
        <taxon>Pseudomonadati</taxon>
        <taxon>Pseudomonadota</taxon>
        <taxon>Gammaproteobacteria</taxon>
        <taxon>Aeromonadales</taxon>
        <taxon>Succinivibrionaceae</taxon>
        <taxon>Anaerobiospirillum</taxon>
    </lineage>
</organism>
<keyword evidence="3" id="KW-0564">Palmitate</keyword>
<evidence type="ECO:0000256" key="1">
    <source>
        <dbReference type="ARBA" id="ARBA00022729"/>
    </source>
</evidence>
<keyword evidence="1" id="KW-0732">Signal</keyword>
<evidence type="ECO:0000256" key="7">
    <source>
        <dbReference type="SAM" id="MobiDB-lite"/>
    </source>
</evidence>
<feature type="region of interest" description="Disordered" evidence="7">
    <location>
        <begin position="235"/>
        <end position="283"/>
    </location>
</feature>
<dbReference type="GO" id="GO:0015920">
    <property type="term" value="P:lipopolysaccharide transport"/>
    <property type="evidence" value="ECO:0007669"/>
    <property type="project" value="TreeGrafter"/>
</dbReference>